<evidence type="ECO:0000313" key="1">
    <source>
        <dbReference type="Ensembl" id="ENSOARP00020048079.1"/>
    </source>
</evidence>
<name>A0AC11DN73_SHEEP</name>
<reference evidence="1" key="2">
    <citation type="submission" date="2025-08" db="UniProtKB">
        <authorList>
            <consortium name="Ensembl"/>
        </authorList>
    </citation>
    <scope>IDENTIFICATION</scope>
</reference>
<accession>A0AC11DN73</accession>
<dbReference type="Ensembl" id="ENSOART00020060742.1">
    <property type="protein sequence ID" value="ENSOARP00020048079.1"/>
    <property type="gene ID" value="ENSOARG00020012773.2"/>
</dbReference>
<reference evidence="1" key="1">
    <citation type="submission" date="2020-11" db="EMBL/GenBank/DDBJ databases">
        <authorList>
            <person name="Davenport K.M."/>
            <person name="Bickhart D.M."/>
            <person name="Smith T.P.L."/>
            <person name="Murdoch B.M."/>
            <person name="Rosen B.D."/>
        </authorList>
    </citation>
    <scope>NUCLEOTIDE SEQUENCE [LARGE SCALE GENOMIC DNA]</scope>
    <source>
        <strain evidence="1">OAR_USU_Benz2616</strain>
    </source>
</reference>
<protein>
    <submittedName>
        <fullName evidence="1">Cell division cycle 20B</fullName>
    </submittedName>
</protein>
<gene>
    <name evidence="1" type="primary">CDC20B</name>
</gene>
<reference evidence="1" key="3">
    <citation type="submission" date="2025-09" db="UniProtKB">
        <authorList>
            <consortium name="Ensembl"/>
        </authorList>
    </citation>
    <scope>IDENTIFICATION</scope>
</reference>
<organism evidence="1">
    <name type="scientific">Ovis aries</name>
    <name type="common">Sheep</name>
    <dbReference type="NCBI Taxonomy" id="9940"/>
    <lineage>
        <taxon>Eukaryota</taxon>
        <taxon>Metazoa</taxon>
        <taxon>Chordata</taxon>
        <taxon>Craniata</taxon>
        <taxon>Vertebrata</taxon>
        <taxon>Euteleostomi</taxon>
        <taxon>Mammalia</taxon>
        <taxon>Eutheria</taxon>
        <taxon>Laurasiatheria</taxon>
        <taxon>Artiodactyla</taxon>
        <taxon>Ruminantia</taxon>
        <taxon>Pecora</taxon>
        <taxon>Bovidae</taxon>
        <taxon>Caprinae</taxon>
        <taxon>Ovis</taxon>
    </lineage>
</organism>
<sequence>MIVLGDKTPEVCRLRVKTGLFLGDKTKSGRGEATLEPVGQTPPEMEWKLERAARRRVRTEEEILWEDVMRVLDKDLKQRRGQVSPKVFNVVNTTYSNFTSHLAKRLSAEVPVASSPITARWRQSQAGDVAAPSFGEERSTTDLPETVLEMTPEKETLTPGSCKEPLKTPNKESSGTNNSAFQFGKAPHAVDRGQKDKVASKDPKSLNQLFSTQNVAQQVNGSMQFCEGSQCTWKGCSNGIRDGYFQRFSDINYPILQPEVKIHLTGLRNDYYLNILDWNFQSLVAIALGSSVYIWNGDNHHRIENMCFSLPCNYVSSVSWMTEGTCLAVGTSEGEIQLWDVVTKKRLRNMLGHLSVVGALSWNHYILSSGSRLGRVYHHDIRVAQHHVGTLQHKQAVCGLKWAPGGRLLSSGCSDGLLTIWPHDPGANAQSHPLKVIHQSTAVKAIDWCPWQTEVLAVGGGMKDGRLHILDINTGKSIQTPSTDSQICSLTWLPKTKEIATGQGSPKNDVTVWTCPGLARSRGFFDHRGRVLHLALSPDQTQVFSAAADGTACIWNCC</sequence>
<proteinExistence type="predicted"/>